<feature type="domain" description="NADP-dependent oxidoreductase" evidence="1">
    <location>
        <begin position="19"/>
        <end position="316"/>
    </location>
</feature>
<dbReference type="PANTHER" id="PTHR42686">
    <property type="entry name" value="GH17980P-RELATED"/>
    <property type="match status" value="1"/>
</dbReference>
<evidence type="ECO:0000313" key="3">
    <source>
        <dbReference type="Proteomes" id="UP000243859"/>
    </source>
</evidence>
<sequence>MTPVSANQPTSRCPEITALGMGCASLAGIFHPVPEPQALATIRAAHEAGIRYFDTAPFYGHGLSEHLVGAALRGRDAVVSTKAGRLLRPGPMADPGAWVAPLPFTPVFDYSHDGVLRSVEDSLQRLGRDRVDIVYLHDIGSQTHGSERGPALFRMAMEGGYRALDRLRSEGILSAIGLGVNETRVCLDALGHGDWDVFLLAGRYTLLEQSPLDDLFPACTRAGTRIVIGGPFNSGVLVGGETFDYGAIPHAVESRVRTIHRICDAHAVALPAAALAFCAAHPLVKSTIPGPRSVEELSQILGWWRTPIPAAFWRDLKTEGLLRQDAPVPEEQDHEN</sequence>
<dbReference type="GO" id="GO:0005829">
    <property type="term" value="C:cytosol"/>
    <property type="evidence" value="ECO:0007669"/>
    <property type="project" value="TreeGrafter"/>
</dbReference>
<dbReference type="InterPro" id="IPR023210">
    <property type="entry name" value="NADP_OxRdtase_dom"/>
</dbReference>
<dbReference type="OrthoDB" id="9768851at2"/>
<dbReference type="Gene3D" id="3.20.20.100">
    <property type="entry name" value="NADP-dependent oxidoreductase domain"/>
    <property type="match status" value="1"/>
</dbReference>
<dbReference type="RefSeq" id="WP_107891909.1">
    <property type="nucleotide sequence ID" value="NZ_NHSI01000036.1"/>
</dbReference>
<dbReference type="EMBL" id="QAAA01000007">
    <property type="protein sequence ID" value="PTN02252.1"/>
    <property type="molecule type" value="Genomic_DNA"/>
</dbReference>
<reference evidence="2 3" key="1">
    <citation type="submission" date="2018-04" db="EMBL/GenBank/DDBJ databases">
        <title>Genomic Encyclopedia of Archaeal and Bacterial Type Strains, Phase II (KMG-II): from individual species to whole genera.</title>
        <authorList>
            <person name="Goeker M."/>
        </authorList>
    </citation>
    <scope>NUCLEOTIDE SEQUENCE [LARGE SCALE GENOMIC DNA]</scope>
    <source>
        <strain evidence="2 3">DSM 18064</strain>
    </source>
</reference>
<organism evidence="2 3">
    <name type="scientific">Rhodovulum imhoffii</name>
    <dbReference type="NCBI Taxonomy" id="365340"/>
    <lineage>
        <taxon>Bacteria</taxon>
        <taxon>Pseudomonadati</taxon>
        <taxon>Pseudomonadota</taxon>
        <taxon>Alphaproteobacteria</taxon>
        <taxon>Rhodobacterales</taxon>
        <taxon>Paracoccaceae</taxon>
        <taxon>Rhodovulum</taxon>
    </lineage>
</organism>
<name>A0A2T5BSC7_9RHOB</name>
<comment type="caution">
    <text evidence="2">The sequence shown here is derived from an EMBL/GenBank/DDBJ whole genome shotgun (WGS) entry which is preliminary data.</text>
</comment>
<dbReference type="InterPro" id="IPR036812">
    <property type="entry name" value="NAD(P)_OxRdtase_dom_sf"/>
</dbReference>
<evidence type="ECO:0000259" key="1">
    <source>
        <dbReference type="Pfam" id="PF00248"/>
    </source>
</evidence>
<dbReference type="SUPFAM" id="SSF51430">
    <property type="entry name" value="NAD(P)-linked oxidoreductase"/>
    <property type="match status" value="1"/>
</dbReference>
<accession>A0A2T5BSC7</accession>
<dbReference type="PANTHER" id="PTHR42686:SF1">
    <property type="entry name" value="GH17980P-RELATED"/>
    <property type="match status" value="1"/>
</dbReference>
<evidence type="ECO:0000313" key="2">
    <source>
        <dbReference type="EMBL" id="PTN02252.1"/>
    </source>
</evidence>
<protein>
    <submittedName>
        <fullName evidence="2">D-threo-aldose 1-dehydrogenase</fullName>
    </submittedName>
</protein>
<dbReference type="Proteomes" id="UP000243859">
    <property type="component" value="Unassembled WGS sequence"/>
</dbReference>
<dbReference type="GO" id="GO:0016491">
    <property type="term" value="F:oxidoreductase activity"/>
    <property type="evidence" value="ECO:0007669"/>
    <property type="project" value="InterPro"/>
</dbReference>
<proteinExistence type="predicted"/>
<dbReference type="Pfam" id="PF00248">
    <property type="entry name" value="Aldo_ket_red"/>
    <property type="match status" value="1"/>
</dbReference>
<dbReference type="InterPro" id="IPR020471">
    <property type="entry name" value="AKR"/>
</dbReference>
<keyword evidence="3" id="KW-1185">Reference proteome</keyword>
<gene>
    <name evidence="2" type="ORF">C8N32_10718</name>
</gene>
<dbReference type="AlphaFoldDB" id="A0A2T5BSC7"/>